<organism evidence="5 6">
    <name type="scientific">Steinernema carpocapsae</name>
    <name type="common">Entomopathogenic nematode</name>
    <dbReference type="NCBI Taxonomy" id="34508"/>
    <lineage>
        <taxon>Eukaryota</taxon>
        <taxon>Metazoa</taxon>
        <taxon>Ecdysozoa</taxon>
        <taxon>Nematoda</taxon>
        <taxon>Chromadorea</taxon>
        <taxon>Rhabditida</taxon>
        <taxon>Tylenchina</taxon>
        <taxon>Panagrolaimomorpha</taxon>
        <taxon>Strongyloidoidea</taxon>
        <taxon>Steinernematidae</taxon>
        <taxon>Steinernema</taxon>
    </lineage>
</organism>
<evidence type="ECO:0000313" key="5">
    <source>
        <dbReference type="EMBL" id="TKR63480.1"/>
    </source>
</evidence>
<dbReference type="Pfam" id="PF01484">
    <property type="entry name" value="Col_cuticle_N"/>
    <property type="match status" value="1"/>
</dbReference>
<evidence type="ECO:0000313" key="6">
    <source>
        <dbReference type="Proteomes" id="UP000298663"/>
    </source>
</evidence>
<dbReference type="Proteomes" id="UP000298663">
    <property type="component" value="Unassembled WGS sequence"/>
</dbReference>
<evidence type="ECO:0000256" key="3">
    <source>
        <dbReference type="SAM" id="Phobius"/>
    </source>
</evidence>
<sequence>MGVKSAIQFACAVSFLATVSCLIASCLLLNEIRTLYSDSMGEFGKVHSIANGAWGELMELRSAAGRQKRSYGYESHNSNDYSRPKSTQCDCARRVSLCPRGPMGPPGIPGDRGSNGETGVPGTPGNDGIILLFNNLSSRGCIRCEMGPPGPQGPDGYSGAPGYTGAPGESGKPGKNGEQGSQGEVGEKGAPGRNGYPGMQGSRGKDAYQYLGLPGRKGPRGARGPVGEPGVEGKEGLPGVMGQKGPMGAAGKKGDNGRTGERGEPGNDGGPGNDAAYCPCPQRSMLYARKVGSYW</sequence>
<gene>
    <name evidence="5" type="ORF">L596_027305</name>
</gene>
<keyword evidence="6" id="KW-1185">Reference proteome</keyword>
<feature type="domain" description="Nematode cuticle collagen N-terminal" evidence="4">
    <location>
        <begin position="5"/>
        <end position="57"/>
    </location>
</feature>
<feature type="compositionally biased region" description="Basic and acidic residues" evidence="2">
    <location>
        <begin position="252"/>
        <end position="265"/>
    </location>
</feature>
<dbReference type="PANTHER" id="PTHR24637">
    <property type="entry name" value="COLLAGEN"/>
    <property type="match status" value="1"/>
</dbReference>
<dbReference type="PANTHER" id="PTHR24637:SF308">
    <property type="entry name" value="COL_CUTICLE_N DOMAIN-CONTAINING PROTEIN"/>
    <property type="match status" value="1"/>
</dbReference>
<feature type="region of interest" description="Disordered" evidence="2">
    <location>
        <begin position="144"/>
        <end position="279"/>
    </location>
</feature>
<keyword evidence="1" id="KW-0677">Repeat</keyword>
<dbReference type="AlphaFoldDB" id="A0A4U5M3Z5"/>
<dbReference type="Pfam" id="PF01391">
    <property type="entry name" value="Collagen"/>
    <property type="match status" value="1"/>
</dbReference>
<feature type="transmembrane region" description="Helical" evidence="3">
    <location>
        <begin position="6"/>
        <end position="30"/>
    </location>
</feature>
<dbReference type="SMART" id="SM01088">
    <property type="entry name" value="Col_cuticle_N"/>
    <property type="match status" value="1"/>
</dbReference>
<dbReference type="PROSITE" id="PS51257">
    <property type="entry name" value="PROKAR_LIPOPROTEIN"/>
    <property type="match status" value="1"/>
</dbReference>
<evidence type="ECO:0000256" key="2">
    <source>
        <dbReference type="SAM" id="MobiDB-lite"/>
    </source>
</evidence>
<name>A0A4U5M3Z5_STECR</name>
<comment type="caution">
    <text evidence="5">The sequence shown here is derived from an EMBL/GenBank/DDBJ whole genome shotgun (WGS) entry which is preliminary data.</text>
</comment>
<reference evidence="5 6" key="1">
    <citation type="journal article" date="2015" name="Genome Biol.">
        <title>Comparative genomics of Steinernema reveals deeply conserved gene regulatory networks.</title>
        <authorList>
            <person name="Dillman A.R."/>
            <person name="Macchietto M."/>
            <person name="Porter C.F."/>
            <person name="Rogers A."/>
            <person name="Williams B."/>
            <person name="Antoshechkin I."/>
            <person name="Lee M.M."/>
            <person name="Goodwin Z."/>
            <person name="Lu X."/>
            <person name="Lewis E.E."/>
            <person name="Goodrich-Blair H."/>
            <person name="Stock S.P."/>
            <person name="Adams B.J."/>
            <person name="Sternberg P.W."/>
            <person name="Mortazavi A."/>
        </authorList>
    </citation>
    <scope>NUCLEOTIDE SEQUENCE [LARGE SCALE GENOMIC DNA]</scope>
    <source>
        <strain evidence="5 6">ALL</strain>
    </source>
</reference>
<dbReference type="STRING" id="34508.A0A4U5M3Z5"/>
<keyword evidence="3" id="KW-1133">Transmembrane helix</keyword>
<dbReference type="OrthoDB" id="5866852at2759"/>
<feature type="region of interest" description="Disordered" evidence="2">
    <location>
        <begin position="100"/>
        <end position="126"/>
    </location>
</feature>
<evidence type="ECO:0000256" key="1">
    <source>
        <dbReference type="ARBA" id="ARBA00022737"/>
    </source>
</evidence>
<evidence type="ECO:0000259" key="4">
    <source>
        <dbReference type="SMART" id="SM01088"/>
    </source>
</evidence>
<feature type="compositionally biased region" description="Low complexity" evidence="2">
    <location>
        <begin position="212"/>
        <end position="229"/>
    </location>
</feature>
<reference evidence="5 6" key="2">
    <citation type="journal article" date="2019" name="G3 (Bethesda)">
        <title>Hybrid Assembly of the Genome of the Entomopathogenic Nematode Steinernema carpocapsae Identifies the X-Chromosome.</title>
        <authorList>
            <person name="Serra L."/>
            <person name="Macchietto M."/>
            <person name="Macias-Munoz A."/>
            <person name="McGill C.J."/>
            <person name="Rodriguez I.M."/>
            <person name="Rodriguez B."/>
            <person name="Murad R."/>
            <person name="Mortazavi A."/>
        </authorList>
    </citation>
    <scope>NUCLEOTIDE SEQUENCE [LARGE SCALE GENOMIC DNA]</scope>
    <source>
        <strain evidence="5 6">ALL</strain>
    </source>
</reference>
<dbReference type="InterPro" id="IPR002486">
    <property type="entry name" value="Col_cuticle_N"/>
</dbReference>
<keyword evidence="3" id="KW-0812">Transmembrane</keyword>
<proteinExistence type="predicted"/>
<dbReference type="Gene3D" id="1.20.5.320">
    <property type="entry name" value="6-Phosphogluconate Dehydrogenase, domain 3"/>
    <property type="match status" value="1"/>
</dbReference>
<protein>
    <recommendedName>
        <fullName evidence="4">Nematode cuticle collagen N-terminal domain-containing protein</fullName>
    </recommendedName>
</protein>
<dbReference type="GO" id="GO:0042302">
    <property type="term" value="F:structural constituent of cuticle"/>
    <property type="evidence" value="ECO:0007669"/>
    <property type="project" value="InterPro"/>
</dbReference>
<dbReference type="InterPro" id="IPR008160">
    <property type="entry name" value="Collagen"/>
</dbReference>
<keyword evidence="3" id="KW-0472">Membrane</keyword>
<dbReference type="EMBL" id="AZBU02000010">
    <property type="protein sequence ID" value="TKR63480.1"/>
    <property type="molecule type" value="Genomic_DNA"/>
</dbReference>
<accession>A0A4U5M3Z5</accession>